<evidence type="ECO:0000313" key="2">
    <source>
        <dbReference type="Proteomes" id="UP000075604"/>
    </source>
</evidence>
<gene>
    <name evidence="1" type="ORF">BE04_45795</name>
</gene>
<organism evidence="1 2">
    <name type="scientific">Sorangium cellulosum</name>
    <name type="common">Polyangium cellulosum</name>
    <dbReference type="NCBI Taxonomy" id="56"/>
    <lineage>
        <taxon>Bacteria</taxon>
        <taxon>Pseudomonadati</taxon>
        <taxon>Myxococcota</taxon>
        <taxon>Polyangia</taxon>
        <taxon>Polyangiales</taxon>
        <taxon>Polyangiaceae</taxon>
        <taxon>Sorangium</taxon>
    </lineage>
</organism>
<sequence length="328" mass="33368">MGGYCERDADCHTKYQDIPGAACIDSRCQCIDPGSQICCAASEAAEPDCPPSCRPCKECAQGTAACEPDGGVDAGCKNDAECPGPPSRECGAGRCVEGVCTVEIHPGPIASQRQGDCQRAECTTAGELIMLEEPSDVHDDGEPCTYDSCSEGWPINMPLTEGLICPGAREGMCHKGACVACFDGDVTMNDCPNGLACDDVLCVPAHCVNNAFEPELGETARDCGFPCRPCIAGEACGSSADCESRICDGGRCAPATCEDGAQNGSETGIDCGAAPCPLCPAGQGCRTGVSCESGVCWAGMCREPSCTDGVMNAGEDGVDCGGGCAPCG</sequence>
<dbReference type="Proteomes" id="UP000075604">
    <property type="component" value="Unassembled WGS sequence"/>
</dbReference>
<protein>
    <submittedName>
        <fullName evidence="1">Uncharacterized protein</fullName>
    </submittedName>
</protein>
<dbReference type="EMBL" id="JELX01000898">
    <property type="protein sequence ID" value="KYF60463.1"/>
    <property type="molecule type" value="Genomic_DNA"/>
</dbReference>
<evidence type="ECO:0000313" key="1">
    <source>
        <dbReference type="EMBL" id="KYF60463.1"/>
    </source>
</evidence>
<reference evidence="1 2" key="1">
    <citation type="submission" date="2014-02" db="EMBL/GenBank/DDBJ databases">
        <title>The small core and large imbalanced accessory genome model reveals a collaborative survival strategy of Sorangium cellulosum strains in nature.</title>
        <authorList>
            <person name="Han K."/>
            <person name="Peng R."/>
            <person name="Blom J."/>
            <person name="Li Y.-Z."/>
        </authorList>
    </citation>
    <scope>NUCLEOTIDE SEQUENCE [LARGE SCALE GENOMIC DNA]</scope>
    <source>
        <strain evidence="1 2">So0157-18</strain>
    </source>
</reference>
<name>A0A150PY53_SORCE</name>
<comment type="caution">
    <text evidence="1">The sequence shown here is derived from an EMBL/GenBank/DDBJ whole genome shotgun (WGS) entry which is preliminary data.</text>
</comment>
<accession>A0A150PY53</accession>
<dbReference type="AlphaFoldDB" id="A0A150PY53"/>
<proteinExistence type="predicted"/>